<comment type="subcellular location">
    <subcellularLocation>
        <location evidence="1">Cytoplasm</location>
        <location evidence="1">Cytosol</location>
    </subcellularLocation>
</comment>
<dbReference type="GO" id="GO:0071973">
    <property type="term" value="P:bacterial-type flagellum-dependent cell motility"/>
    <property type="evidence" value="ECO:0007669"/>
    <property type="project" value="TreeGrafter"/>
</dbReference>
<evidence type="ECO:0000256" key="5">
    <source>
        <dbReference type="ARBA" id="ARBA00023186"/>
    </source>
</evidence>
<keyword evidence="4" id="KW-1005">Bacterial flagellum biogenesis</keyword>
<dbReference type="InterPro" id="IPR036584">
    <property type="entry name" value="FliS_sf"/>
</dbReference>
<dbReference type="PANTHER" id="PTHR34773">
    <property type="entry name" value="FLAGELLAR SECRETION CHAPERONE FLIS"/>
    <property type="match status" value="1"/>
</dbReference>
<dbReference type="GO" id="GO:0005829">
    <property type="term" value="C:cytosol"/>
    <property type="evidence" value="ECO:0007669"/>
    <property type="project" value="UniProtKB-SubCell"/>
</dbReference>
<dbReference type="SUPFAM" id="SSF101116">
    <property type="entry name" value="Flagellar export chaperone FliS"/>
    <property type="match status" value="1"/>
</dbReference>
<evidence type="ECO:0000256" key="4">
    <source>
        <dbReference type="ARBA" id="ARBA00022795"/>
    </source>
</evidence>
<evidence type="ECO:0000313" key="7">
    <source>
        <dbReference type="Proteomes" id="UP000219573"/>
    </source>
</evidence>
<keyword evidence="6" id="KW-0282">Flagellum</keyword>
<dbReference type="Gene3D" id="1.20.120.340">
    <property type="entry name" value="Flagellar protein FliS"/>
    <property type="match status" value="1"/>
</dbReference>
<sequence>MNKNAYNQYKQVQAQTANPGKLLIMLYQGCIKFLNLAKKGIEDKDIEVTNKYLQKSQDIITELKVTLDFEKGGEIADDLDKLYDFMNRQLIAANIQKNPELIDQVIDLMKDLLETWQEVVKKNN</sequence>
<name>A0A285GB19_9FIRM</name>
<protein>
    <submittedName>
        <fullName evidence="6">Flagellar protein FliS</fullName>
    </submittedName>
</protein>
<dbReference type="EMBL" id="OBDZ01000006">
    <property type="protein sequence ID" value="SNY20769.1"/>
    <property type="molecule type" value="Genomic_DNA"/>
</dbReference>
<organism evidence="6 7">
    <name type="scientific">Orenia metallireducens</name>
    <dbReference type="NCBI Taxonomy" id="1413210"/>
    <lineage>
        <taxon>Bacteria</taxon>
        <taxon>Bacillati</taxon>
        <taxon>Bacillota</taxon>
        <taxon>Clostridia</taxon>
        <taxon>Halanaerobiales</taxon>
        <taxon>Halobacteroidaceae</taxon>
        <taxon>Orenia</taxon>
    </lineage>
</organism>
<gene>
    <name evidence="6" type="ORF">SAMN06265827_10615</name>
</gene>
<comment type="similarity">
    <text evidence="2">Belongs to the FliS family.</text>
</comment>
<evidence type="ECO:0000256" key="2">
    <source>
        <dbReference type="ARBA" id="ARBA00008787"/>
    </source>
</evidence>
<keyword evidence="7" id="KW-1185">Reference proteome</keyword>
<dbReference type="InterPro" id="IPR003713">
    <property type="entry name" value="FliS"/>
</dbReference>
<keyword evidence="5" id="KW-0143">Chaperone</keyword>
<evidence type="ECO:0000256" key="1">
    <source>
        <dbReference type="ARBA" id="ARBA00004514"/>
    </source>
</evidence>
<reference evidence="7" key="1">
    <citation type="submission" date="2017-09" db="EMBL/GenBank/DDBJ databases">
        <authorList>
            <person name="Varghese N."/>
            <person name="Submissions S."/>
        </authorList>
    </citation>
    <scope>NUCLEOTIDE SEQUENCE [LARGE SCALE GENOMIC DNA]</scope>
    <source>
        <strain evidence="7">MSL47</strain>
    </source>
</reference>
<evidence type="ECO:0000313" key="6">
    <source>
        <dbReference type="EMBL" id="SNY20769.1"/>
    </source>
</evidence>
<dbReference type="RefSeq" id="WP_097017050.1">
    <property type="nucleotide sequence ID" value="NZ_OBDZ01000006.1"/>
</dbReference>
<proteinExistence type="inferred from homology"/>
<keyword evidence="6" id="KW-0969">Cilium</keyword>
<dbReference type="Proteomes" id="UP000219573">
    <property type="component" value="Unassembled WGS sequence"/>
</dbReference>
<keyword evidence="3" id="KW-0963">Cytoplasm</keyword>
<dbReference type="PIRSF" id="PIRSF039090">
    <property type="entry name" value="Flis"/>
    <property type="match status" value="1"/>
</dbReference>
<dbReference type="NCBIfam" id="TIGR00208">
    <property type="entry name" value="fliS"/>
    <property type="match status" value="1"/>
</dbReference>
<evidence type="ECO:0000256" key="3">
    <source>
        <dbReference type="ARBA" id="ARBA00022490"/>
    </source>
</evidence>
<accession>A0A285GB19</accession>
<dbReference type="OrthoDB" id="1524959at2"/>
<dbReference type="GO" id="GO:0044780">
    <property type="term" value="P:bacterial-type flagellum assembly"/>
    <property type="evidence" value="ECO:0007669"/>
    <property type="project" value="InterPro"/>
</dbReference>
<keyword evidence="6" id="KW-0966">Cell projection</keyword>
<dbReference type="PANTHER" id="PTHR34773:SF1">
    <property type="entry name" value="FLAGELLAR SECRETION CHAPERONE FLIS"/>
    <property type="match status" value="1"/>
</dbReference>
<dbReference type="CDD" id="cd16098">
    <property type="entry name" value="FliS"/>
    <property type="match status" value="1"/>
</dbReference>
<dbReference type="Pfam" id="PF02561">
    <property type="entry name" value="FliS"/>
    <property type="match status" value="1"/>
</dbReference>
<dbReference type="AlphaFoldDB" id="A0A285GB19"/>